<reference evidence="2 3" key="1">
    <citation type="submission" date="2020-04" db="EMBL/GenBank/DDBJ databases">
        <title>Plant Genome Project.</title>
        <authorList>
            <person name="Zhang R.-G."/>
        </authorList>
    </citation>
    <scope>NUCLEOTIDE SEQUENCE [LARGE SCALE GENOMIC DNA]</scope>
    <source>
        <strain evidence="2">YNK0</strain>
        <tissue evidence="2">Leaf</tissue>
    </source>
</reference>
<dbReference type="Pfam" id="PF00928">
    <property type="entry name" value="Adap_comp_sub"/>
    <property type="match status" value="1"/>
</dbReference>
<keyword evidence="3" id="KW-1185">Reference proteome</keyword>
<dbReference type="SUPFAM" id="SSF49447">
    <property type="entry name" value="Second domain of Mu2 adaptin subunit (ap50) of ap2 adaptor"/>
    <property type="match status" value="1"/>
</dbReference>
<sequence length="417" mass="46209">MGPNEVSYENNGLNVAGLLFRPEVQGVRGSSVSGSAGLYVSPVAPNCLGPEGLVDSGPCDLDSIFKRPGSVSGELCSSYLGGPVWPELGMGNSFDGKIKSSQRFLAKADQVSGGETEAIRLGDELERLPQSSFREEAESLFIEMGQYGGWRVLSGRRLRRVGVAPLKEINGMSQLASRVRDSFDNELASSLEEGDFIDDCDNWVTESEYSHEGSSDEEGMWRLQVANPVVEEERLEEVESCAVGSDAEEAEEGKLTWREFLANVAKSVEVSQVLALRFVGGEKQVIDFFTDLEDREERGLGGQGILSWNVRGLGRGERRLDVRGLLRKIEPDLVAIQDTKLEAMNDRVISEVWDIRYVDWVSVGDYEGVLDTGKWEVPMFTASGLRVRFLKVWEKSGYNTVEWVRYITKAGSYEIRC</sequence>
<protein>
    <recommendedName>
        <fullName evidence="1">MHD domain-containing protein</fullName>
    </recommendedName>
</protein>
<dbReference type="EMBL" id="JABCRI010000001">
    <property type="protein sequence ID" value="KAF8412535.1"/>
    <property type="molecule type" value="Genomic_DNA"/>
</dbReference>
<dbReference type="OrthoDB" id="10259133at2759"/>
<organism evidence="2 3">
    <name type="scientific">Tetracentron sinense</name>
    <name type="common">Spur-leaf</name>
    <dbReference type="NCBI Taxonomy" id="13715"/>
    <lineage>
        <taxon>Eukaryota</taxon>
        <taxon>Viridiplantae</taxon>
        <taxon>Streptophyta</taxon>
        <taxon>Embryophyta</taxon>
        <taxon>Tracheophyta</taxon>
        <taxon>Spermatophyta</taxon>
        <taxon>Magnoliopsida</taxon>
        <taxon>Trochodendrales</taxon>
        <taxon>Trochodendraceae</taxon>
        <taxon>Tetracentron</taxon>
    </lineage>
</organism>
<evidence type="ECO:0000259" key="1">
    <source>
        <dbReference type="Pfam" id="PF00928"/>
    </source>
</evidence>
<dbReference type="SUPFAM" id="SSF56219">
    <property type="entry name" value="DNase I-like"/>
    <property type="match status" value="1"/>
</dbReference>
<dbReference type="InterPro" id="IPR028565">
    <property type="entry name" value="MHD"/>
</dbReference>
<dbReference type="Gene3D" id="2.60.40.1170">
    <property type="entry name" value="Mu homology domain, subdomain B"/>
    <property type="match status" value="1"/>
</dbReference>
<comment type="caution">
    <text evidence="2">The sequence shown here is derived from an EMBL/GenBank/DDBJ whole genome shotgun (WGS) entry which is preliminary data.</text>
</comment>
<dbReference type="InterPro" id="IPR036691">
    <property type="entry name" value="Endo/exonu/phosph_ase_sf"/>
</dbReference>
<feature type="domain" description="MHD" evidence="1">
    <location>
        <begin position="375"/>
        <end position="417"/>
    </location>
</feature>
<evidence type="ECO:0000313" key="2">
    <source>
        <dbReference type="EMBL" id="KAF8412535.1"/>
    </source>
</evidence>
<proteinExistence type="predicted"/>
<dbReference type="AlphaFoldDB" id="A0A834ZS14"/>
<accession>A0A834ZS14</accession>
<dbReference type="InterPro" id="IPR036168">
    <property type="entry name" value="AP2_Mu_C_sf"/>
</dbReference>
<gene>
    <name evidence="2" type="ORF">HHK36_000503</name>
</gene>
<dbReference type="Proteomes" id="UP000655225">
    <property type="component" value="Unassembled WGS sequence"/>
</dbReference>
<evidence type="ECO:0000313" key="3">
    <source>
        <dbReference type="Proteomes" id="UP000655225"/>
    </source>
</evidence>
<name>A0A834ZS14_TETSI</name>